<keyword evidence="6" id="KW-0418">Kinase</keyword>
<comment type="catalytic activity">
    <reaction evidence="1">
        <text>ATP + protein L-histidine = ADP + protein N-phospho-L-histidine.</text>
        <dbReference type="EC" id="2.7.13.3"/>
    </reaction>
</comment>
<evidence type="ECO:0000256" key="4">
    <source>
        <dbReference type="SAM" id="Phobius"/>
    </source>
</evidence>
<dbReference type="Pfam" id="PF02518">
    <property type="entry name" value="HATPase_c"/>
    <property type="match status" value="1"/>
</dbReference>
<accession>A0ABW0MAJ1</accession>
<keyword evidence="4" id="KW-0472">Membrane</keyword>
<dbReference type="RefSeq" id="WP_378998359.1">
    <property type="nucleotide sequence ID" value="NZ_JBHSMT010000026.1"/>
</dbReference>
<dbReference type="PANTHER" id="PTHR43547">
    <property type="entry name" value="TWO-COMPONENT HISTIDINE KINASE"/>
    <property type="match status" value="1"/>
</dbReference>
<gene>
    <name evidence="6" type="ORF">ACFPM8_14890</name>
</gene>
<evidence type="ECO:0000256" key="2">
    <source>
        <dbReference type="ARBA" id="ARBA00012438"/>
    </source>
</evidence>
<keyword evidence="7" id="KW-1185">Reference proteome</keyword>
<comment type="caution">
    <text evidence="6">The sequence shown here is derived from an EMBL/GenBank/DDBJ whole genome shotgun (WGS) entry which is preliminary data.</text>
</comment>
<evidence type="ECO:0000313" key="7">
    <source>
        <dbReference type="Proteomes" id="UP001596045"/>
    </source>
</evidence>
<dbReference type="InterPro" id="IPR004358">
    <property type="entry name" value="Sig_transdc_His_kin-like_C"/>
</dbReference>
<evidence type="ECO:0000313" key="6">
    <source>
        <dbReference type="EMBL" id="MFC5475244.1"/>
    </source>
</evidence>
<feature type="transmembrane region" description="Helical" evidence="4">
    <location>
        <begin position="31"/>
        <end position="50"/>
    </location>
</feature>
<organism evidence="6 7">
    <name type="scientific">Paraherbaspirillum soli</name>
    <dbReference type="NCBI Taxonomy" id="631222"/>
    <lineage>
        <taxon>Bacteria</taxon>
        <taxon>Pseudomonadati</taxon>
        <taxon>Pseudomonadota</taxon>
        <taxon>Betaproteobacteria</taxon>
        <taxon>Burkholderiales</taxon>
        <taxon>Oxalobacteraceae</taxon>
        <taxon>Paraherbaspirillum</taxon>
    </lineage>
</organism>
<dbReference type="Gene3D" id="3.30.565.10">
    <property type="entry name" value="Histidine kinase-like ATPase, C-terminal domain"/>
    <property type="match status" value="1"/>
</dbReference>
<dbReference type="SUPFAM" id="SSF55874">
    <property type="entry name" value="ATPase domain of HSP90 chaperone/DNA topoisomerase II/histidine kinase"/>
    <property type="match status" value="1"/>
</dbReference>
<dbReference type="InterPro" id="IPR003594">
    <property type="entry name" value="HATPase_dom"/>
</dbReference>
<keyword evidence="4" id="KW-0812">Transmembrane</keyword>
<keyword evidence="3" id="KW-0597">Phosphoprotein</keyword>
<dbReference type="Proteomes" id="UP001596045">
    <property type="component" value="Unassembled WGS sequence"/>
</dbReference>
<keyword evidence="4" id="KW-1133">Transmembrane helix</keyword>
<reference evidence="7" key="1">
    <citation type="journal article" date="2019" name="Int. J. Syst. Evol. Microbiol.">
        <title>The Global Catalogue of Microorganisms (GCM) 10K type strain sequencing project: providing services to taxonomists for standard genome sequencing and annotation.</title>
        <authorList>
            <consortium name="The Broad Institute Genomics Platform"/>
            <consortium name="The Broad Institute Genome Sequencing Center for Infectious Disease"/>
            <person name="Wu L."/>
            <person name="Ma J."/>
        </authorList>
    </citation>
    <scope>NUCLEOTIDE SEQUENCE [LARGE SCALE GENOMIC DNA]</scope>
    <source>
        <strain evidence="7">JCM 17066</strain>
    </source>
</reference>
<evidence type="ECO:0000259" key="5">
    <source>
        <dbReference type="PROSITE" id="PS50109"/>
    </source>
</evidence>
<dbReference type="SMART" id="SM00387">
    <property type="entry name" value="HATPase_c"/>
    <property type="match status" value="1"/>
</dbReference>
<evidence type="ECO:0000256" key="1">
    <source>
        <dbReference type="ARBA" id="ARBA00000085"/>
    </source>
</evidence>
<dbReference type="PANTHER" id="PTHR43547:SF2">
    <property type="entry name" value="HYBRID SIGNAL TRANSDUCTION HISTIDINE KINASE C"/>
    <property type="match status" value="1"/>
</dbReference>
<dbReference type="GO" id="GO:0016301">
    <property type="term" value="F:kinase activity"/>
    <property type="evidence" value="ECO:0007669"/>
    <property type="project" value="UniProtKB-KW"/>
</dbReference>
<dbReference type="InterPro" id="IPR005467">
    <property type="entry name" value="His_kinase_dom"/>
</dbReference>
<dbReference type="EMBL" id="JBHSMT010000026">
    <property type="protein sequence ID" value="MFC5475244.1"/>
    <property type="molecule type" value="Genomic_DNA"/>
</dbReference>
<dbReference type="EC" id="2.7.13.3" evidence="2"/>
<dbReference type="PROSITE" id="PS50109">
    <property type="entry name" value="HIS_KIN"/>
    <property type="match status" value="1"/>
</dbReference>
<protein>
    <recommendedName>
        <fullName evidence="2">histidine kinase</fullName>
        <ecNumber evidence="2">2.7.13.3</ecNumber>
    </recommendedName>
</protein>
<name>A0ABW0MAJ1_9BURK</name>
<dbReference type="PRINTS" id="PR00344">
    <property type="entry name" value="BCTRLSENSOR"/>
</dbReference>
<keyword evidence="6" id="KW-0808">Transferase</keyword>
<feature type="domain" description="Histidine kinase" evidence="5">
    <location>
        <begin position="52"/>
        <end position="175"/>
    </location>
</feature>
<sequence>MYQHQVGSRILRIGAPIINHSWILQRMGVDLAVNVLIALPLVLLPLWLAVRRDIELSLEAPDTLLHALDRHAFLSILHNLPHNAVRYIPEGGQVLVELQRSVAANGLLTLAVTDNGPGIPDAEQVLVFERFYRCVGQDVPGSAIVQQAAARLRGTVKLVTPPQSGGCRFVIEIPA</sequence>
<dbReference type="CDD" id="cd00075">
    <property type="entry name" value="HATPase"/>
    <property type="match status" value="1"/>
</dbReference>
<evidence type="ECO:0000256" key="3">
    <source>
        <dbReference type="ARBA" id="ARBA00022553"/>
    </source>
</evidence>
<proteinExistence type="predicted"/>
<dbReference type="InterPro" id="IPR036890">
    <property type="entry name" value="HATPase_C_sf"/>
</dbReference>